<dbReference type="InterPro" id="IPR013325">
    <property type="entry name" value="RNA_pol_sigma_r2"/>
</dbReference>
<evidence type="ECO:0000256" key="4">
    <source>
        <dbReference type="ARBA" id="ARBA00023125"/>
    </source>
</evidence>
<dbReference type="AlphaFoldDB" id="A0A512L3F0"/>
<name>A0A512L3F0_9PROT</name>
<feature type="domain" description="RNA polymerase sigma-70 region 2" evidence="6">
    <location>
        <begin position="16"/>
        <end position="79"/>
    </location>
</feature>
<dbReference type="GO" id="GO:0016987">
    <property type="term" value="F:sigma factor activity"/>
    <property type="evidence" value="ECO:0007669"/>
    <property type="project" value="UniProtKB-KW"/>
</dbReference>
<dbReference type="GO" id="GO:0003677">
    <property type="term" value="F:DNA binding"/>
    <property type="evidence" value="ECO:0007669"/>
    <property type="project" value="UniProtKB-KW"/>
</dbReference>
<dbReference type="Pfam" id="PF08281">
    <property type="entry name" value="Sigma70_r4_2"/>
    <property type="match status" value="1"/>
</dbReference>
<dbReference type="PANTHER" id="PTHR43133">
    <property type="entry name" value="RNA POLYMERASE ECF-TYPE SIGMA FACTO"/>
    <property type="match status" value="1"/>
</dbReference>
<protein>
    <submittedName>
        <fullName evidence="8">DNA-directed RNA polymerase sigma-70 factor</fullName>
    </submittedName>
</protein>
<organism evidence="8 9">
    <name type="scientific">Sulfuriferula plumbiphila</name>
    <dbReference type="NCBI Taxonomy" id="171865"/>
    <lineage>
        <taxon>Bacteria</taxon>
        <taxon>Pseudomonadati</taxon>
        <taxon>Pseudomonadota</taxon>
        <taxon>Betaproteobacteria</taxon>
        <taxon>Nitrosomonadales</taxon>
        <taxon>Sulfuricellaceae</taxon>
        <taxon>Sulfuriferula</taxon>
    </lineage>
</organism>
<evidence type="ECO:0000256" key="2">
    <source>
        <dbReference type="ARBA" id="ARBA00023015"/>
    </source>
</evidence>
<evidence type="ECO:0000256" key="1">
    <source>
        <dbReference type="ARBA" id="ARBA00010641"/>
    </source>
</evidence>
<comment type="similarity">
    <text evidence="1">Belongs to the sigma-70 factor family. ECF subfamily.</text>
</comment>
<keyword evidence="9" id="KW-1185">Reference proteome</keyword>
<accession>A0A512L3F0</accession>
<evidence type="ECO:0000259" key="6">
    <source>
        <dbReference type="Pfam" id="PF04542"/>
    </source>
</evidence>
<dbReference type="Pfam" id="PF04542">
    <property type="entry name" value="Sigma70_r2"/>
    <property type="match status" value="1"/>
</dbReference>
<dbReference type="EMBL" id="BKAD01000001">
    <property type="protein sequence ID" value="GEP29004.1"/>
    <property type="molecule type" value="Genomic_DNA"/>
</dbReference>
<keyword evidence="4" id="KW-0238">DNA-binding</keyword>
<evidence type="ECO:0000313" key="8">
    <source>
        <dbReference type="EMBL" id="GEP29004.1"/>
    </source>
</evidence>
<dbReference type="PANTHER" id="PTHR43133:SF8">
    <property type="entry name" value="RNA POLYMERASE SIGMA FACTOR HI_1459-RELATED"/>
    <property type="match status" value="1"/>
</dbReference>
<dbReference type="InterPro" id="IPR014284">
    <property type="entry name" value="RNA_pol_sigma-70_dom"/>
</dbReference>
<dbReference type="SUPFAM" id="SSF88946">
    <property type="entry name" value="Sigma2 domain of RNA polymerase sigma factors"/>
    <property type="match status" value="1"/>
</dbReference>
<dbReference type="NCBIfam" id="TIGR02937">
    <property type="entry name" value="sigma70-ECF"/>
    <property type="match status" value="1"/>
</dbReference>
<keyword evidence="8" id="KW-0240">DNA-directed RNA polymerase</keyword>
<reference evidence="8 9" key="1">
    <citation type="submission" date="2019-07" db="EMBL/GenBank/DDBJ databases">
        <title>Whole genome shotgun sequence of Thiobacillus plumbophilus NBRC 107929.</title>
        <authorList>
            <person name="Hosoyama A."/>
            <person name="Uohara A."/>
            <person name="Ohji S."/>
            <person name="Ichikawa N."/>
        </authorList>
    </citation>
    <scope>NUCLEOTIDE SEQUENCE [LARGE SCALE GENOMIC DNA]</scope>
    <source>
        <strain evidence="8 9">NBRC 107929</strain>
    </source>
</reference>
<dbReference type="GO" id="GO:0006352">
    <property type="term" value="P:DNA-templated transcription initiation"/>
    <property type="evidence" value="ECO:0007669"/>
    <property type="project" value="InterPro"/>
</dbReference>
<keyword evidence="5" id="KW-0804">Transcription</keyword>
<dbReference type="RefSeq" id="WP_161984125.1">
    <property type="nucleotide sequence ID" value="NZ_AP021884.1"/>
</dbReference>
<dbReference type="Proteomes" id="UP000321337">
    <property type="component" value="Unassembled WGS sequence"/>
</dbReference>
<evidence type="ECO:0000259" key="7">
    <source>
        <dbReference type="Pfam" id="PF08281"/>
    </source>
</evidence>
<keyword evidence="2" id="KW-0805">Transcription regulation</keyword>
<dbReference type="GO" id="GO:0000428">
    <property type="term" value="C:DNA-directed RNA polymerase complex"/>
    <property type="evidence" value="ECO:0007669"/>
    <property type="project" value="UniProtKB-KW"/>
</dbReference>
<dbReference type="InterPro" id="IPR039425">
    <property type="entry name" value="RNA_pol_sigma-70-like"/>
</dbReference>
<dbReference type="InterPro" id="IPR013249">
    <property type="entry name" value="RNA_pol_sigma70_r4_t2"/>
</dbReference>
<evidence type="ECO:0000256" key="3">
    <source>
        <dbReference type="ARBA" id="ARBA00023082"/>
    </source>
</evidence>
<sequence length="205" mass="22636">MQHSQAHASAHQAAGHRAYLYGFALKHVRDAHLADDLVQETLLAALQSASDYVARSTYRVWLTGILKHKMLDAFRERGRHLCLQDEAGDNLLEHDPAAFSLHQVADSLLPNPQKAIELRQLLRGVDQALQAMPEGISAVFFAREIEGESARAISRRFAISEANVWVRVHRARKAMQTFLTSAGLNERGGLAAGARRLSQPALEAS</sequence>
<evidence type="ECO:0000313" key="9">
    <source>
        <dbReference type="Proteomes" id="UP000321337"/>
    </source>
</evidence>
<gene>
    <name evidence="8" type="ORF">TPL01_01420</name>
</gene>
<dbReference type="InterPro" id="IPR036388">
    <property type="entry name" value="WH-like_DNA-bd_sf"/>
</dbReference>
<keyword evidence="3" id="KW-0731">Sigma factor</keyword>
<feature type="domain" description="RNA polymerase sigma factor 70 region 4 type 2" evidence="7">
    <location>
        <begin position="125"/>
        <end position="175"/>
    </location>
</feature>
<dbReference type="InterPro" id="IPR007627">
    <property type="entry name" value="RNA_pol_sigma70_r2"/>
</dbReference>
<comment type="caution">
    <text evidence="8">The sequence shown here is derived from an EMBL/GenBank/DDBJ whole genome shotgun (WGS) entry which is preliminary data.</text>
</comment>
<dbReference type="SUPFAM" id="SSF88659">
    <property type="entry name" value="Sigma3 and sigma4 domains of RNA polymerase sigma factors"/>
    <property type="match status" value="1"/>
</dbReference>
<proteinExistence type="inferred from homology"/>
<evidence type="ECO:0000256" key="5">
    <source>
        <dbReference type="ARBA" id="ARBA00023163"/>
    </source>
</evidence>
<dbReference type="Gene3D" id="1.10.1740.10">
    <property type="match status" value="1"/>
</dbReference>
<dbReference type="InterPro" id="IPR013324">
    <property type="entry name" value="RNA_pol_sigma_r3/r4-like"/>
</dbReference>
<dbReference type="Gene3D" id="1.10.10.10">
    <property type="entry name" value="Winged helix-like DNA-binding domain superfamily/Winged helix DNA-binding domain"/>
    <property type="match status" value="1"/>
</dbReference>